<feature type="binding site" evidence="7 8">
    <location>
        <position position="61"/>
    </location>
    <ligand>
        <name>S-adenosyl-L-methionine</name>
        <dbReference type="ChEBI" id="CHEBI:59789"/>
    </ligand>
</feature>
<evidence type="ECO:0000256" key="7">
    <source>
        <dbReference type="HAMAP-Rule" id="MF_00607"/>
    </source>
</evidence>
<dbReference type="RefSeq" id="WP_161939463.1">
    <property type="nucleotide sequence ID" value="NZ_LWLG01000002.1"/>
</dbReference>
<dbReference type="PROSITE" id="PS51689">
    <property type="entry name" value="SAM_RNA_A_N6_MT"/>
    <property type="match status" value="1"/>
</dbReference>
<dbReference type="InterPro" id="IPR029063">
    <property type="entry name" value="SAM-dependent_MTases_sf"/>
</dbReference>
<feature type="domain" description="Ribosomal RNA adenine methylase transferase N-terminal" evidence="9">
    <location>
        <begin position="41"/>
        <end position="214"/>
    </location>
</feature>
<feature type="binding site" evidence="7 8">
    <location>
        <position position="36"/>
    </location>
    <ligand>
        <name>S-adenosyl-L-methionine</name>
        <dbReference type="ChEBI" id="CHEBI:59789"/>
    </ligand>
</feature>
<evidence type="ECO:0000256" key="4">
    <source>
        <dbReference type="ARBA" id="ARBA00022679"/>
    </source>
</evidence>
<dbReference type="InterPro" id="IPR023165">
    <property type="entry name" value="rRNA_Ade_diMease-like_C"/>
</dbReference>
<dbReference type="GO" id="GO:0003723">
    <property type="term" value="F:RNA binding"/>
    <property type="evidence" value="ECO:0007669"/>
    <property type="project" value="UniProtKB-UniRule"/>
</dbReference>
<evidence type="ECO:0000313" key="10">
    <source>
        <dbReference type="EMBL" id="OAQ21368.1"/>
    </source>
</evidence>
<feature type="binding site" evidence="7 8">
    <location>
        <position position="107"/>
    </location>
    <ligand>
        <name>S-adenosyl-L-methionine</name>
        <dbReference type="ChEBI" id="CHEBI:59789"/>
    </ligand>
</feature>
<keyword evidence="1 7" id="KW-0963">Cytoplasm</keyword>
<dbReference type="HAMAP" id="MF_00607">
    <property type="entry name" value="16SrRNA_methyltr_A"/>
    <property type="match status" value="1"/>
</dbReference>
<dbReference type="SUPFAM" id="SSF53335">
    <property type="entry name" value="S-adenosyl-L-methionine-dependent methyltransferases"/>
    <property type="match status" value="1"/>
</dbReference>
<evidence type="ECO:0000313" key="11">
    <source>
        <dbReference type="Proteomes" id="UP000078390"/>
    </source>
</evidence>
<name>A0A179D6Y3_9BACT</name>
<dbReference type="EMBL" id="LWLG01000002">
    <property type="protein sequence ID" value="OAQ21368.1"/>
    <property type="molecule type" value="Genomic_DNA"/>
</dbReference>
<keyword evidence="4 7" id="KW-0808">Transferase</keyword>
<reference evidence="10 11" key="1">
    <citation type="submission" date="2016-04" db="EMBL/GenBank/DDBJ databases">
        <title>Genome analysis of Thermosulfurimonas dismutans, the first thermophilic sulfur-disproportionating bacterium of the phylum Thermodesulfobacteria.</title>
        <authorList>
            <person name="Mardanov A.V."/>
            <person name="Beletsky A.V."/>
            <person name="Kadnikov V.V."/>
            <person name="Slobodkin A.I."/>
            <person name="Ravin N.V."/>
        </authorList>
    </citation>
    <scope>NUCLEOTIDE SEQUENCE [LARGE SCALE GENOMIC DNA]</scope>
    <source>
        <strain evidence="10 11">S95</strain>
    </source>
</reference>
<dbReference type="InterPro" id="IPR020598">
    <property type="entry name" value="rRNA_Ade_methylase_Trfase_N"/>
</dbReference>
<evidence type="ECO:0000259" key="9">
    <source>
        <dbReference type="SMART" id="SM00650"/>
    </source>
</evidence>
<dbReference type="Gene3D" id="1.10.8.100">
    <property type="entry name" value="Ribosomal RNA adenine dimethylase-like, domain 2"/>
    <property type="match status" value="1"/>
</dbReference>
<keyword evidence="5 7" id="KW-0949">S-adenosyl-L-methionine</keyword>
<comment type="catalytic activity">
    <reaction evidence="7">
        <text>adenosine(1518)/adenosine(1519) in 16S rRNA + 4 S-adenosyl-L-methionine = N(6)-dimethyladenosine(1518)/N(6)-dimethyladenosine(1519) in 16S rRNA + 4 S-adenosyl-L-homocysteine + 4 H(+)</text>
        <dbReference type="Rhea" id="RHEA:19609"/>
        <dbReference type="Rhea" id="RHEA-COMP:10232"/>
        <dbReference type="Rhea" id="RHEA-COMP:10233"/>
        <dbReference type="ChEBI" id="CHEBI:15378"/>
        <dbReference type="ChEBI" id="CHEBI:57856"/>
        <dbReference type="ChEBI" id="CHEBI:59789"/>
        <dbReference type="ChEBI" id="CHEBI:74411"/>
        <dbReference type="ChEBI" id="CHEBI:74493"/>
        <dbReference type="EC" id="2.1.1.182"/>
    </reaction>
</comment>
<sequence length="290" mass="33226">MPEASFLDIRAKPPGPKELLARHGLRPRKSLGQHFLARYEVAERIVELSGVDKEATVVELGAGLGILTHALAQRVRRVIAYEIDPQLMAILEREAFLPSNVEVRRGDILKLDYLELSREVGQRLVLFGNLPYYLSSRLLFELYERHEAIALCVFMFQKEVVDRLLSPPGTKLYGILSVLTALLTEAKRLMNLSPAQFYPPPEVASAVIKLRFRDVDCPFDLFRLIKTAFSRRRKKLIRNLSLLKVEPGLLEVIFRELDIPLDIRAEALPPEKYLLLARRLESYKTIKELE</sequence>
<dbReference type="Pfam" id="PF00398">
    <property type="entry name" value="RrnaAD"/>
    <property type="match status" value="1"/>
</dbReference>
<accession>A0A179D6Y3</accession>
<gene>
    <name evidence="7" type="primary">rsmA</name>
    <name evidence="7" type="synonym">ksgA</name>
    <name evidence="10" type="ORF">TDIS_0589</name>
</gene>
<dbReference type="STRING" id="999894.TDIS_0589"/>
<keyword evidence="6 7" id="KW-0694">RNA-binding</keyword>
<feature type="binding site" evidence="7 8">
    <location>
        <position position="82"/>
    </location>
    <ligand>
        <name>S-adenosyl-L-methionine</name>
        <dbReference type="ChEBI" id="CHEBI:59789"/>
    </ligand>
</feature>
<dbReference type="SMART" id="SM00650">
    <property type="entry name" value="rADc"/>
    <property type="match status" value="1"/>
</dbReference>
<dbReference type="GO" id="GO:0052908">
    <property type="term" value="F:16S rRNA (adenine(1518)-N(6)/adenine(1519)-N(6))-dimethyltransferase activity"/>
    <property type="evidence" value="ECO:0007669"/>
    <property type="project" value="UniProtKB-EC"/>
</dbReference>
<feature type="binding site" evidence="7 8">
    <location>
        <position position="129"/>
    </location>
    <ligand>
        <name>S-adenosyl-L-methionine</name>
        <dbReference type="ChEBI" id="CHEBI:59789"/>
    </ligand>
</feature>
<comment type="subcellular location">
    <subcellularLocation>
        <location evidence="7">Cytoplasm</location>
    </subcellularLocation>
</comment>
<evidence type="ECO:0000256" key="2">
    <source>
        <dbReference type="ARBA" id="ARBA00022552"/>
    </source>
</evidence>
<dbReference type="AlphaFoldDB" id="A0A179D6Y3"/>
<evidence type="ECO:0000256" key="8">
    <source>
        <dbReference type="PROSITE-ProRule" id="PRU01026"/>
    </source>
</evidence>
<comment type="function">
    <text evidence="7">Specifically dimethylates two adjacent adenosines (A1518 and A1519) in the loop of a conserved hairpin near the 3'-end of 16S rRNA in the 30S particle. May play a critical role in biogenesis of 30S subunits.</text>
</comment>
<keyword evidence="2 7" id="KW-0698">rRNA processing</keyword>
<dbReference type="GO" id="GO:0005829">
    <property type="term" value="C:cytosol"/>
    <property type="evidence" value="ECO:0007669"/>
    <property type="project" value="TreeGrafter"/>
</dbReference>
<organism evidence="10 11">
    <name type="scientific">Thermosulfurimonas dismutans</name>
    <dbReference type="NCBI Taxonomy" id="999894"/>
    <lineage>
        <taxon>Bacteria</taxon>
        <taxon>Pseudomonadati</taxon>
        <taxon>Thermodesulfobacteriota</taxon>
        <taxon>Thermodesulfobacteria</taxon>
        <taxon>Thermodesulfobacteriales</taxon>
        <taxon>Thermodesulfobacteriaceae</taxon>
        <taxon>Thermosulfurimonas</taxon>
    </lineage>
</organism>
<keyword evidence="3 7" id="KW-0489">Methyltransferase</keyword>
<dbReference type="EC" id="2.1.1.182" evidence="7"/>
<proteinExistence type="inferred from homology"/>
<comment type="caution">
    <text evidence="10">The sequence shown here is derived from an EMBL/GenBank/DDBJ whole genome shotgun (WGS) entry which is preliminary data.</text>
</comment>
<evidence type="ECO:0000256" key="1">
    <source>
        <dbReference type="ARBA" id="ARBA00022490"/>
    </source>
</evidence>
<dbReference type="Proteomes" id="UP000078390">
    <property type="component" value="Unassembled WGS sequence"/>
</dbReference>
<evidence type="ECO:0000256" key="3">
    <source>
        <dbReference type="ARBA" id="ARBA00022603"/>
    </source>
</evidence>
<dbReference type="InterPro" id="IPR001737">
    <property type="entry name" value="KsgA/Erm"/>
</dbReference>
<keyword evidence="11" id="KW-1185">Reference proteome</keyword>
<dbReference type="CDD" id="cd02440">
    <property type="entry name" value="AdoMet_MTases"/>
    <property type="match status" value="1"/>
</dbReference>
<comment type="similarity">
    <text evidence="7">Belongs to the class I-like SAM-binding methyltransferase superfamily. rRNA adenine N(6)-methyltransferase family. RsmA subfamily.</text>
</comment>
<protein>
    <recommendedName>
        <fullName evidence="7">Ribosomal RNA small subunit methyltransferase A</fullName>
        <ecNumber evidence="7">2.1.1.182</ecNumber>
    </recommendedName>
    <alternativeName>
        <fullName evidence="7">16S rRNA (adenine(1518)-N(6)/adenine(1519)-N(6))-dimethyltransferase</fullName>
    </alternativeName>
    <alternativeName>
        <fullName evidence="7">16S rRNA dimethyladenosine transferase</fullName>
    </alternativeName>
    <alternativeName>
        <fullName evidence="7">16S rRNA dimethylase</fullName>
    </alternativeName>
    <alternativeName>
        <fullName evidence="7">S-adenosylmethionine-6-N', N'-adenosyl(rRNA) dimethyltransferase</fullName>
    </alternativeName>
</protein>
<dbReference type="PANTHER" id="PTHR11727">
    <property type="entry name" value="DIMETHYLADENOSINE TRANSFERASE"/>
    <property type="match status" value="1"/>
</dbReference>
<dbReference type="Gene3D" id="3.40.50.150">
    <property type="entry name" value="Vaccinia Virus protein VP39"/>
    <property type="match status" value="1"/>
</dbReference>
<dbReference type="NCBIfam" id="TIGR00755">
    <property type="entry name" value="ksgA"/>
    <property type="match status" value="1"/>
</dbReference>
<evidence type="ECO:0000256" key="6">
    <source>
        <dbReference type="ARBA" id="ARBA00022884"/>
    </source>
</evidence>
<dbReference type="InterPro" id="IPR020596">
    <property type="entry name" value="rRNA_Ade_Mease_Trfase_CS"/>
</dbReference>
<evidence type="ECO:0000256" key="5">
    <source>
        <dbReference type="ARBA" id="ARBA00022691"/>
    </source>
</evidence>
<dbReference type="PATRIC" id="fig|999894.6.peg.589"/>
<dbReference type="InterPro" id="IPR011530">
    <property type="entry name" value="rRNA_adenine_dimethylase"/>
</dbReference>
<feature type="binding site" evidence="7 8">
    <location>
        <position position="34"/>
    </location>
    <ligand>
        <name>S-adenosyl-L-methionine</name>
        <dbReference type="ChEBI" id="CHEBI:59789"/>
    </ligand>
</feature>
<dbReference type="PROSITE" id="PS01131">
    <property type="entry name" value="RRNA_A_DIMETH"/>
    <property type="match status" value="1"/>
</dbReference>
<dbReference type="PANTHER" id="PTHR11727:SF7">
    <property type="entry name" value="DIMETHYLADENOSINE TRANSFERASE-RELATED"/>
    <property type="match status" value="1"/>
</dbReference>